<sequence length="153" mass="17905">MWECDVDFRLVGDEHAGHEIIFKLKQWDDAICKMDVQNIIRLCQSDVSLFDIGFELQGVQAYQELWRRYAPFFQGEIKVFRRNINIFSRDGLAFLHCYSKLDHASGVATPEIPWCRTTLCFQKTAGEWLVAHQHISVPVDFETKMSKPIYFPD</sequence>
<dbReference type="Proteomes" id="UP000012047">
    <property type="component" value="Unassembled WGS sequence"/>
</dbReference>
<evidence type="ECO:0000313" key="3">
    <source>
        <dbReference type="Proteomes" id="UP000012047"/>
    </source>
</evidence>
<protein>
    <recommendedName>
        <fullName evidence="1">SnoaL-like domain-containing protein</fullName>
    </recommendedName>
</protein>
<dbReference type="InterPro" id="IPR037401">
    <property type="entry name" value="SnoaL-like"/>
</dbReference>
<dbReference type="SUPFAM" id="SSF54427">
    <property type="entry name" value="NTF2-like"/>
    <property type="match status" value="1"/>
</dbReference>
<organism evidence="2 3">
    <name type="scientific">Acinetobacter johnsonii SH046</name>
    <dbReference type="NCBI Taxonomy" id="575586"/>
    <lineage>
        <taxon>Bacteria</taxon>
        <taxon>Pseudomonadati</taxon>
        <taxon>Pseudomonadota</taxon>
        <taxon>Gammaproteobacteria</taxon>
        <taxon>Moraxellales</taxon>
        <taxon>Moraxellaceae</taxon>
        <taxon>Acinetobacter</taxon>
    </lineage>
</organism>
<accession>D0SB37</accession>
<feature type="domain" description="SnoaL-like" evidence="1">
    <location>
        <begin position="25"/>
        <end position="139"/>
    </location>
</feature>
<gene>
    <name evidence="2" type="ORF">HMPREF0016_01060</name>
</gene>
<dbReference type="AlphaFoldDB" id="D0SB37"/>
<dbReference type="HOGENOM" id="CLU_132094_0_0_6"/>
<dbReference type="eggNOG" id="COG4319">
    <property type="taxonomic scope" value="Bacteria"/>
</dbReference>
<evidence type="ECO:0000259" key="1">
    <source>
        <dbReference type="Pfam" id="PF13474"/>
    </source>
</evidence>
<proteinExistence type="predicted"/>
<dbReference type="Gene3D" id="3.10.450.50">
    <property type="match status" value="1"/>
</dbReference>
<name>D0SB37_ACIJO</name>
<reference evidence="3" key="1">
    <citation type="journal article" date="2012" name="PLoS ONE">
        <title>The success of Acinetobacter species; genetic, metabolic and virulence attributes.</title>
        <authorList>
            <person name="Peleg A.Y."/>
            <person name="de Breij A."/>
            <person name="Adams M.D."/>
            <person name="Cerqueira G.M."/>
            <person name="Mocali S."/>
            <person name="Galardini M."/>
            <person name="Nibbering P.H."/>
            <person name="Earl A.M."/>
            <person name="Ward D.V."/>
            <person name="Paterson D.L."/>
            <person name="Seifert H."/>
            <person name="Dijkshoorn L."/>
        </authorList>
    </citation>
    <scope>NUCLEOTIDE SEQUENCE [LARGE SCALE GENOMIC DNA]</scope>
    <source>
        <strain evidence="3">SH046</strain>
    </source>
</reference>
<evidence type="ECO:0000313" key="2">
    <source>
        <dbReference type="EMBL" id="EEY96369.1"/>
    </source>
</evidence>
<dbReference type="InterPro" id="IPR032710">
    <property type="entry name" value="NTF2-like_dom_sf"/>
</dbReference>
<dbReference type="Pfam" id="PF13474">
    <property type="entry name" value="SnoaL_3"/>
    <property type="match status" value="1"/>
</dbReference>
<dbReference type="EMBL" id="GG704965">
    <property type="protein sequence ID" value="EEY96369.1"/>
    <property type="molecule type" value="Genomic_DNA"/>
</dbReference>